<feature type="domain" description="N-acetyltransferase" evidence="1">
    <location>
        <begin position="1"/>
        <end position="161"/>
    </location>
</feature>
<evidence type="ECO:0000313" key="3">
    <source>
        <dbReference type="Proteomes" id="UP000006094"/>
    </source>
</evidence>
<dbReference type="Pfam" id="PF13508">
    <property type="entry name" value="Acetyltransf_7"/>
    <property type="match status" value="1"/>
</dbReference>
<dbReference type="Proteomes" id="UP000006094">
    <property type="component" value="Chromosome"/>
</dbReference>
<reference evidence="2 3" key="1">
    <citation type="journal article" date="2012" name="PLoS ONE">
        <title>The purine-utilizing bacterium Clostridium acidurici 9a: a genome-guided metabolic reconsideration.</title>
        <authorList>
            <person name="Hartwich K."/>
            <person name="Poehlein A."/>
            <person name="Daniel R."/>
        </authorList>
    </citation>
    <scope>NUCLEOTIDE SEQUENCE [LARGE SCALE GENOMIC DNA]</scope>
    <source>
        <strain evidence="3">ATCC 7906 / DSM 604 / BCRC 14475 / CIP 104303 / KCTC 5404 / NCIMB 10678 / 9a</strain>
    </source>
</reference>
<organism evidence="2 3">
    <name type="scientific">Gottschalkia acidurici (strain ATCC 7906 / DSM 604 / BCRC 14475 / CIP 104303 / KCTC 5404 / NCIMB 10678 / 9a)</name>
    <name type="common">Clostridium acidurici</name>
    <dbReference type="NCBI Taxonomy" id="1128398"/>
    <lineage>
        <taxon>Bacteria</taxon>
        <taxon>Bacillati</taxon>
        <taxon>Bacillota</taxon>
        <taxon>Tissierellia</taxon>
        <taxon>Tissierellales</taxon>
        <taxon>Gottschalkiaceae</taxon>
        <taxon>Gottschalkia</taxon>
    </lineage>
</organism>
<dbReference type="GO" id="GO:0016747">
    <property type="term" value="F:acyltransferase activity, transferring groups other than amino-acyl groups"/>
    <property type="evidence" value="ECO:0007669"/>
    <property type="project" value="InterPro"/>
</dbReference>
<name>K0AXG9_GOTA9</name>
<proteinExistence type="predicted"/>
<dbReference type="InterPro" id="IPR000182">
    <property type="entry name" value="GNAT_dom"/>
</dbReference>
<dbReference type="STRING" id="1128398.Curi_c03870"/>
<dbReference type="EMBL" id="CP003326">
    <property type="protein sequence ID" value="AFS77462.1"/>
    <property type="molecule type" value="Genomic_DNA"/>
</dbReference>
<dbReference type="AlphaFoldDB" id="K0AXG9"/>
<dbReference type="KEGG" id="cad:Curi_c03870"/>
<accession>K0AXG9</accession>
<dbReference type="HOGENOM" id="CLU_105077_2_0_9"/>
<dbReference type="eggNOG" id="COG0456">
    <property type="taxonomic scope" value="Bacteria"/>
</dbReference>
<evidence type="ECO:0000259" key="1">
    <source>
        <dbReference type="PROSITE" id="PS51186"/>
    </source>
</evidence>
<sequence length="190" mass="22136">MRIEELSINQRENVYNNHLTVDFPESEVKPLKQIEGLIEKDNYVCYGFFEGEDLLGYTYFVKTKSSNTLLLDYFAVNKQYRSNGIGSKIIGSIKDKLHGKYSLLLGEVENPEFACDDNDRSMRERRIAFYLKNGFKVSSVKSSVSVDDYIIITLNLSKELNDKEIYQEMSEIYRVMFGEKFFNEHINISI</sequence>
<dbReference type="PROSITE" id="PS51186">
    <property type="entry name" value="GNAT"/>
    <property type="match status" value="1"/>
</dbReference>
<dbReference type="Gene3D" id="3.40.630.30">
    <property type="match status" value="1"/>
</dbReference>
<dbReference type="RefSeq" id="WP_014966599.1">
    <property type="nucleotide sequence ID" value="NC_018664.1"/>
</dbReference>
<dbReference type="OrthoDB" id="9127144at2"/>
<evidence type="ECO:0000313" key="2">
    <source>
        <dbReference type="EMBL" id="AFS77462.1"/>
    </source>
</evidence>
<dbReference type="CDD" id="cd04301">
    <property type="entry name" value="NAT_SF"/>
    <property type="match status" value="1"/>
</dbReference>
<dbReference type="InterPro" id="IPR016181">
    <property type="entry name" value="Acyl_CoA_acyltransferase"/>
</dbReference>
<gene>
    <name evidence="2" type="ordered locus">Curi_c03870</name>
</gene>
<protein>
    <submittedName>
        <fullName evidence="2">Acetyltransferase, GNAT family</fullName>
    </submittedName>
</protein>
<dbReference type="SUPFAM" id="SSF55729">
    <property type="entry name" value="Acyl-CoA N-acyltransferases (Nat)"/>
    <property type="match status" value="1"/>
</dbReference>
<keyword evidence="3" id="KW-1185">Reference proteome</keyword>